<evidence type="ECO:0000256" key="3">
    <source>
        <dbReference type="ARBA" id="ARBA00013223"/>
    </source>
</evidence>
<evidence type="ECO:0000256" key="8">
    <source>
        <dbReference type="ARBA" id="ARBA00023002"/>
    </source>
</evidence>
<dbReference type="GO" id="GO:0000166">
    <property type="term" value="F:nucleotide binding"/>
    <property type="evidence" value="ECO:0007669"/>
    <property type="project" value="UniProtKB-KW"/>
</dbReference>
<reference evidence="11" key="1">
    <citation type="submission" date="2021-04" db="EMBL/GenBank/DDBJ databases">
        <title>Genomics, taxonomy and metabolism of representatives of sulfur bacteria of the genus Thiothrix: Thiothrix fructosivorans QT, Thiothrix unzii A1T and three new species, Thiothrix subterranea sp. nov., Thiothrix litoralis sp. nov. and 'Candidatus Thiothrix anitrata' sp. nov.</title>
        <authorList>
            <person name="Ravin N.V."/>
            <person name="Smolyakov D."/>
            <person name="Rudenko T.S."/>
            <person name="Mardanov A.V."/>
            <person name="Beletsky A.V."/>
            <person name="Markov N.D."/>
            <person name="Fomenkov A.I."/>
            <person name="Roberts R.J."/>
            <person name="Karnachuk O.V."/>
            <person name="Novikov A."/>
            <person name="Grabovich M.Y."/>
        </authorList>
    </citation>
    <scope>NUCLEOTIDE SEQUENCE</scope>
    <source>
        <strain evidence="11">A1</strain>
    </source>
</reference>
<evidence type="ECO:0000313" key="11">
    <source>
        <dbReference type="EMBL" id="QTR54880.1"/>
    </source>
</evidence>
<dbReference type="InterPro" id="IPR001433">
    <property type="entry name" value="OxRdtase_FAD/NAD-bd"/>
</dbReference>
<keyword evidence="7" id="KW-0521">NADP</keyword>
<dbReference type="SUPFAM" id="SSF63380">
    <property type="entry name" value="Riboflavin synthase domain-like"/>
    <property type="match status" value="1"/>
</dbReference>
<keyword evidence="6" id="KW-0274">FAD</keyword>
<keyword evidence="12" id="KW-1185">Reference proteome</keyword>
<dbReference type="Gene3D" id="3.40.50.80">
    <property type="entry name" value="Nucleotide-binding domain of ferredoxin-NADP reductase (FNR) module"/>
    <property type="match status" value="1"/>
</dbReference>
<evidence type="ECO:0000256" key="7">
    <source>
        <dbReference type="ARBA" id="ARBA00022857"/>
    </source>
</evidence>
<evidence type="ECO:0000256" key="5">
    <source>
        <dbReference type="ARBA" id="ARBA00022741"/>
    </source>
</evidence>
<evidence type="ECO:0000259" key="10">
    <source>
        <dbReference type="PROSITE" id="PS51384"/>
    </source>
</evidence>
<dbReference type="Gene3D" id="2.40.30.10">
    <property type="entry name" value="Translation factors"/>
    <property type="match status" value="1"/>
</dbReference>
<dbReference type="Pfam" id="PF00970">
    <property type="entry name" value="FAD_binding_6"/>
    <property type="match status" value="1"/>
</dbReference>
<comment type="cofactor">
    <cofactor evidence="1">
        <name>FAD</name>
        <dbReference type="ChEBI" id="CHEBI:57692"/>
    </cofactor>
</comment>
<proteinExistence type="inferred from homology"/>
<dbReference type="GO" id="GO:0042167">
    <property type="term" value="P:heme catabolic process"/>
    <property type="evidence" value="ECO:0007669"/>
    <property type="project" value="TreeGrafter"/>
</dbReference>
<dbReference type="KEGG" id="tun:J9260_07310"/>
<evidence type="ECO:0000256" key="6">
    <source>
        <dbReference type="ARBA" id="ARBA00022827"/>
    </source>
</evidence>
<dbReference type="EC" id="1.18.1.2" evidence="3"/>
<evidence type="ECO:0000256" key="2">
    <source>
        <dbReference type="ARBA" id="ARBA00008312"/>
    </source>
</evidence>
<dbReference type="AlphaFoldDB" id="A0A975FBE7"/>
<organism evidence="11 12">
    <name type="scientific">Thiothrix unzii</name>
    <dbReference type="NCBI Taxonomy" id="111769"/>
    <lineage>
        <taxon>Bacteria</taxon>
        <taxon>Pseudomonadati</taxon>
        <taxon>Pseudomonadota</taxon>
        <taxon>Gammaproteobacteria</taxon>
        <taxon>Thiotrichales</taxon>
        <taxon>Thiotrichaceae</taxon>
        <taxon>Thiothrix</taxon>
    </lineage>
</organism>
<dbReference type="CDD" id="cd06195">
    <property type="entry name" value="FNR1"/>
    <property type="match status" value="1"/>
</dbReference>
<protein>
    <recommendedName>
        <fullName evidence="3">ferredoxin--NADP(+) reductase</fullName>
        <ecNumber evidence="3">1.18.1.2</ecNumber>
    </recommendedName>
</protein>
<name>A0A975FBE7_9GAMM</name>
<dbReference type="Proteomes" id="UP000672009">
    <property type="component" value="Chromosome"/>
</dbReference>
<keyword evidence="4" id="KW-0285">Flavoprotein</keyword>
<feature type="domain" description="FAD-binding FR-type" evidence="10">
    <location>
        <begin position="7"/>
        <end position="110"/>
    </location>
</feature>
<dbReference type="InterPro" id="IPR017938">
    <property type="entry name" value="Riboflavin_synthase-like_b-brl"/>
</dbReference>
<evidence type="ECO:0000256" key="1">
    <source>
        <dbReference type="ARBA" id="ARBA00001974"/>
    </source>
</evidence>
<dbReference type="PROSITE" id="PS51384">
    <property type="entry name" value="FAD_FR"/>
    <property type="match status" value="1"/>
</dbReference>
<dbReference type="RefSeq" id="WP_210220353.1">
    <property type="nucleotide sequence ID" value="NZ_CP072793.1"/>
</dbReference>
<comment type="catalytic activity">
    <reaction evidence="9">
        <text>2 reduced [2Fe-2S]-[ferredoxin] + NADP(+) + H(+) = 2 oxidized [2Fe-2S]-[ferredoxin] + NADPH</text>
        <dbReference type="Rhea" id="RHEA:20125"/>
        <dbReference type="Rhea" id="RHEA-COMP:10000"/>
        <dbReference type="Rhea" id="RHEA-COMP:10001"/>
        <dbReference type="ChEBI" id="CHEBI:15378"/>
        <dbReference type="ChEBI" id="CHEBI:33737"/>
        <dbReference type="ChEBI" id="CHEBI:33738"/>
        <dbReference type="ChEBI" id="CHEBI:57783"/>
        <dbReference type="ChEBI" id="CHEBI:58349"/>
        <dbReference type="EC" id="1.18.1.2"/>
    </reaction>
</comment>
<evidence type="ECO:0000313" key="12">
    <source>
        <dbReference type="Proteomes" id="UP000672009"/>
    </source>
</evidence>
<accession>A0A975FBE7</accession>
<dbReference type="Pfam" id="PF00175">
    <property type="entry name" value="NAD_binding_1"/>
    <property type="match status" value="1"/>
</dbReference>
<dbReference type="InterPro" id="IPR008333">
    <property type="entry name" value="Cbr1-like_FAD-bd_dom"/>
</dbReference>
<evidence type="ECO:0000256" key="4">
    <source>
        <dbReference type="ARBA" id="ARBA00022630"/>
    </source>
</evidence>
<comment type="similarity">
    <text evidence="2">Belongs to the ferredoxin--NADP reductase type 1 family.</text>
</comment>
<keyword evidence="5" id="KW-0547">Nucleotide-binding</keyword>
<gene>
    <name evidence="11" type="ORF">J9260_07310</name>
</gene>
<dbReference type="EMBL" id="CP072793">
    <property type="protein sequence ID" value="QTR54880.1"/>
    <property type="molecule type" value="Genomic_DNA"/>
</dbReference>
<dbReference type="InterPro" id="IPR051930">
    <property type="entry name" value="FNR_type-1"/>
</dbReference>
<dbReference type="InterPro" id="IPR039261">
    <property type="entry name" value="FNR_nucleotide-bd"/>
</dbReference>
<evidence type="ECO:0000256" key="9">
    <source>
        <dbReference type="ARBA" id="ARBA00047776"/>
    </source>
</evidence>
<keyword evidence="8" id="KW-0560">Oxidoreductase</keyword>
<sequence length="257" mass="28379">MAAVVRSTWVQGEVLTNHQWTARLFSLRIKVPLMPFKAGQFVRLQLPIEQGGKSVLVAKPYSLLNAPDDTDVAEIFYNTVPGGLLSQALATLRSGDIVDVSQPASGFFVLDEVPAAQHLWLMATGTGLGPYLSILKTAQVWERFEKVILVHGVPLRTELVYADLIQAFATQHPPQFQFISCVSRDSNPNGLEGRMTTHLASGALERKAGVSINPSTTHVMLCGNHNMLNDMKNSLSERGLQRHLRHKPGHITTEQYF</sequence>
<dbReference type="PANTHER" id="PTHR47878:SF1">
    <property type="entry name" value="FLAVODOXIN_FERREDOXIN--NADP REDUCTASE"/>
    <property type="match status" value="1"/>
</dbReference>
<dbReference type="InterPro" id="IPR017927">
    <property type="entry name" value="FAD-bd_FR_type"/>
</dbReference>
<dbReference type="GO" id="GO:0004324">
    <property type="term" value="F:ferredoxin-NADP+ reductase activity"/>
    <property type="evidence" value="ECO:0007669"/>
    <property type="project" value="UniProtKB-EC"/>
</dbReference>
<dbReference type="SUPFAM" id="SSF52343">
    <property type="entry name" value="Ferredoxin reductase-like, C-terminal NADP-linked domain"/>
    <property type="match status" value="1"/>
</dbReference>
<dbReference type="InterPro" id="IPR033892">
    <property type="entry name" value="FNR_bac"/>
</dbReference>
<dbReference type="GO" id="GO:0034599">
    <property type="term" value="P:cellular response to oxidative stress"/>
    <property type="evidence" value="ECO:0007669"/>
    <property type="project" value="TreeGrafter"/>
</dbReference>
<dbReference type="PANTHER" id="PTHR47878">
    <property type="entry name" value="OXIDOREDUCTASE FAD/NAD(P)-BINDING DOMAIN PROTEIN"/>
    <property type="match status" value="1"/>
</dbReference>